<dbReference type="EMBL" id="JBHSNQ010000193">
    <property type="protein sequence ID" value="MFC5543311.1"/>
    <property type="molecule type" value="Genomic_DNA"/>
</dbReference>
<reference evidence="3" key="1">
    <citation type="journal article" date="2019" name="Int. J. Syst. Evol. Microbiol.">
        <title>The Global Catalogue of Microorganisms (GCM) 10K type strain sequencing project: providing services to taxonomists for standard genome sequencing and annotation.</title>
        <authorList>
            <consortium name="The Broad Institute Genomics Platform"/>
            <consortium name="The Broad Institute Genome Sequencing Center for Infectious Disease"/>
            <person name="Wu L."/>
            <person name="Ma J."/>
        </authorList>
    </citation>
    <scope>NUCLEOTIDE SEQUENCE [LARGE SCALE GENOMIC DNA]</scope>
    <source>
        <strain evidence="3">CCUG 56331</strain>
    </source>
</reference>
<keyword evidence="3" id="KW-1185">Reference proteome</keyword>
<accession>A0ABW0REY8</accession>
<sequence length="65" mass="6890">MDRKTTAALSPPRDSETTEELVGVLTAISVVSKRLAKKLALLEQRSAENGGVNDARGKPMSAHAD</sequence>
<evidence type="ECO:0000313" key="2">
    <source>
        <dbReference type="EMBL" id="MFC5543311.1"/>
    </source>
</evidence>
<organism evidence="2 3">
    <name type="scientific">Ureibacillus suwonensis</name>
    <dbReference type="NCBI Taxonomy" id="313007"/>
    <lineage>
        <taxon>Bacteria</taxon>
        <taxon>Bacillati</taxon>
        <taxon>Bacillota</taxon>
        <taxon>Bacilli</taxon>
        <taxon>Bacillales</taxon>
        <taxon>Caryophanaceae</taxon>
        <taxon>Ureibacillus</taxon>
    </lineage>
</organism>
<dbReference type="Proteomes" id="UP001595978">
    <property type="component" value="Unassembled WGS sequence"/>
</dbReference>
<evidence type="ECO:0000256" key="1">
    <source>
        <dbReference type="SAM" id="MobiDB-lite"/>
    </source>
</evidence>
<comment type="caution">
    <text evidence="2">The sequence shown here is derived from an EMBL/GenBank/DDBJ whole genome shotgun (WGS) entry which is preliminary data.</text>
</comment>
<feature type="region of interest" description="Disordered" evidence="1">
    <location>
        <begin position="43"/>
        <end position="65"/>
    </location>
</feature>
<name>A0ABW0REY8_9BACL</name>
<dbReference type="RefSeq" id="WP_390310683.1">
    <property type="nucleotide sequence ID" value="NZ_JBHSNQ010000193.1"/>
</dbReference>
<protein>
    <submittedName>
        <fullName evidence="2">Uncharacterized protein</fullName>
    </submittedName>
</protein>
<gene>
    <name evidence="2" type="ORF">ACFPOH_16495</name>
</gene>
<proteinExistence type="predicted"/>
<evidence type="ECO:0000313" key="3">
    <source>
        <dbReference type="Proteomes" id="UP001595978"/>
    </source>
</evidence>
<feature type="region of interest" description="Disordered" evidence="1">
    <location>
        <begin position="1"/>
        <end position="20"/>
    </location>
</feature>